<gene>
    <name evidence="1" type="ORF">GTP38_14570</name>
</gene>
<keyword evidence="2" id="KW-1185">Reference proteome</keyword>
<evidence type="ECO:0000313" key="1">
    <source>
        <dbReference type="EMBL" id="MYM35557.1"/>
    </source>
</evidence>
<protein>
    <submittedName>
        <fullName evidence="1">Uncharacterized protein</fullName>
    </submittedName>
</protein>
<proteinExistence type="predicted"/>
<accession>A0ABW9V9Y3</accession>
<dbReference type="EMBL" id="WWCO01000008">
    <property type="protein sequence ID" value="MYM35557.1"/>
    <property type="molecule type" value="Genomic_DNA"/>
</dbReference>
<dbReference type="Proteomes" id="UP000449678">
    <property type="component" value="Unassembled WGS sequence"/>
</dbReference>
<sequence>MVRLQRLTTEYDAAQDRIRLSGLDAERRPHLIWLTRRLLRLLVPALVRWLEQHDGVVQAAVVQSFAQEVARAGIVPQTAVNAASGPAWLAQAVDLGRAGDLLSLSLRDGAGATVTVMLSARQLRQWLSMLQHGAVQGDWDLAEWPAWMSPELAAPEGSTVLH</sequence>
<evidence type="ECO:0000313" key="2">
    <source>
        <dbReference type="Proteomes" id="UP000449678"/>
    </source>
</evidence>
<organism evidence="1 2">
    <name type="scientific">Duganella lactea</name>
    <dbReference type="NCBI Taxonomy" id="2692173"/>
    <lineage>
        <taxon>Bacteria</taxon>
        <taxon>Pseudomonadati</taxon>
        <taxon>Pseudomonadota</taxon>
        <taxon>Betaproteobacteria</taxon>
        <taxon>Burkholderiales</taxon>
        <taxon>Oxalobacteraceae</taxon>
        <taxon>Telluria group</taxon>
        <taxon>Duganella</taxon>
    </lineage>
</organism>
<name>A0ABW9V9Y3_9BURK</name>
<comment type="caution">
    <text evidence="1">The sequence shown here is derived from an EMBL/GenBank/DDBJ whole genome shotgun (WGS) entry which is preliminary data.</text>
</comment>
<reference evidence="1 2" key="1">
    <citation type="submission" date="2019-12" db="EMBL/GenBank/DDBJ databases">
        <title>Novel species isolated from a subtropical stream in China.</title>
        <authorList>
            <person name="Lu H."/>
        </authorList>
    </citation>
    <scope>NUCLEOTIDE SEQUENCE [LARGE SCALE GENOMIC DNA]</scope>
    <source>
        <strain evidence="1 2">FT94W</strain>
    </source>
</reference>
<dbReference type="RefSeq" id="WP_160990916.1">
    <property type="nucleotide sequence ID" value="NZ_WWCO01000008.1"/>
</dbReference>